<evidence type="ECO:0000313" key="3">
    <source>
        <dbReference type="Proteomes" id="UP001187471"/>
    </source>
</evidence>
<dbReference type="Proteomes" id="UP001187471">
    <property type="component" value="Unassembled WGS sequence"/>
</dbReference>
<reference evidence="2" key="1">
    <citation type="submission" date="2022-12" db="EMBL/GenBank/DDBJ databases">
        <title>Draft genome assemblies for two species of Escallonia (Escalloniales).</title>
        <authorList>
            <person name="Chanderbali A."/>
            <person name="Dervinis C."/>
            <person name="Anghel I."/>
            <person name="Soltis D."/>
            <person name="Soltis P."/>
            <person name="Zapata F."/>
        </authorList>
    </citation>
    <scope>NUCLEOTIDE SEQUENCE</scope>
    <source>
        <strain evidence="2">UCBG92.1500</strain>
        <tissue evidence="2">Leaf</tissue>
    </source>
</reference>
<dbReference type="AlphaFoldDB" id="A0AA88QFE4"/>
<sequence>MKRRAILWAIGWNLTQPSDSGPGRMNSGRGNSYAPRTEQKVESWAPGIPSSSNPEKKVSEFSPKKVWQKVCPYRRGLDVREDVEGGLGGASLVLVVLDVRREVTGEESAKIAHSIRYQV</sequence>
<organism evidence="2 3">
    <name type="scientific">Escallonia rubra</name>
    <dbReference type="NCBI Taxonomy" id="112253"/>
    <lineage>
        <taxon>Eukaryota</taxon>
        <taxon>Viridiplantae</taxon>
        <taxon>Streptophyta</taxon>
        <taxon>Embryophyta</taxon>
        <taxon>Tracheophyta</taxon>
        <taxon>Spermatophyta</taxon>
        <taxon>Magnoliopsida</taxon>
        <taxon>eudicotyledons</taxon>
        <taxon>Gunneridae</taxon>
        <taxon>Pentapetalae</taxon>
        <taxon>asterids</taxon>
        <taxon>campanulids</taxon>
        <taxon>Escalloniales</taxon>
        <taxon>Escalloniaceae</taxon>
        <taxon>Escallonia</taxon>
    </lineage>
</organism>
<comment type="caution">
    <text evidence="2">The sequence shown here is derived from an EMBL/GenBank/DDBJ whole genome shotgun (WGS) entry which is preliminary data.</text>
</comment>
<evidence type="ECO:0000313" key="2">
    <source>
        <dbReference type="EMBL" id="KAK2968212.1"/>
    </source>
</evidence>
<dbReference type="EMBL" id="JAVXUO010002933">
    <property type="protein sequence ID" value="KAK2968212.1"/>
    <property type="molecule type" value="Genomic_DNA"/>
</dbReference>
<proteinExistence type="predicted"/>
<accession>A0AA88QFE4</accession>
<keyword evidence="3" id="KW-1185">Reference proteome</keyword>
<gene>
    <name evidence="2" type="ORF">RJ640_017693</name>
</gene>
<protein>
    <submittedName>
        <fullName evidence="2">Uncharacterized protein</fullName>
    </submittedName>
</protein>
<evidence type="ECO:0000256" key="1">
    <source>
        <dbReference type="SAM" id="MobiDB-lite"/>
    </source>
</evidence>
<name>A0AA88QFE4_9ASTE</name>
<feature type="region of interest" description="Disordered" evidence="1">
    <location>
        <begin position="14"/>
        <end position="61"/>
    </location>
</feature>